<evidence type="ECO:0000313" key="2">
    <source>
        <dbReference type="Proteomes" id="UP000078492"/>
    </source>
</evidence>
<proteinExistence type="predicted"/>
<gene>
    <name evidence="1" type="ORF">ALC57_03348</name>
</gene>
<reference evidence="1 2" key="1">
    <citation type="submission" date="2015-09" db="EMBL/GenBank/DDBJ databases">
        <title>Trachymyrmex cornetzi WGS genome.</title>
        <authorList>
            <person name="Nygaard S."/>
            <person name="Hu H."/>
            <person name="Boomsma J."/>
            <person name="Zhang G."/>
        </authorList>
    </citation>
    <scope>NUCLEOTIDE SEQUENCE [LARGE SCALE GENOMIC DNA]</scope>
    <source>
        <strain evidence="1">Tcor2-1</strain>
        <tissue evidence="1">Whole body</tissue>
    </source>
</reference>
<protein>
    <submittedName>
        <fullName evidence="1">Uncharacterized protein</fullName>
    </submittedName>
</protein>
<name>A0A195EFR5_9HYME</name>
<keyword evidence="2" id="KW-1185">Reference proteome</keyword>
<sequence length="99" mass="11136">MARRSSSVIPSNTRERLVLRRRIRQLIPSLMGARVMSACNGGGRWTRDVCGRPESVRCSRDSRDTLSPRPAYHESAPHFIIHAIEINALPATTRCHALM</sequence>
<dbReference type="EMBL" id="KQ978957">
    <property type="protein sequence ID" value="KYN27006.1"/>
    <property type="molecule type" value="Genomic_DNA"/>
</dbReference>
<dbReference type="Proteomes" id="UP000078492">
    <property type="component" value="Unassembled WGS sequence"/>
</dbReference>
<accession>A0A195EFR5</accession>
<dbReference type="AlphaFoldDB" id="A0A195EFR5"/>
<organism evidence="1 2">
    <name type="scientific">Trachymyrmex cornetzi</name>
    <dbReference type="NCBI Taxonomy" id="471704"/>
    <lineage>
        <taxon>Eukaryota</taxon>
        <taxon>Metazoa</taxon>
        <taxon>Ecdysozoa</taxon>
        <taxon>Arthropoda</taxon>
        <taxon>Hexapoda</taxon>
        <taxon>Insecta</taxon>
        <taxon>Pterygota</taxon>
        <taxon>Neoptera</taxon>
        <taxon>Endopterygota</taxon>
        <taxon>Hymenoptera</taxon>
        <taxon>Apocrita</taxon>
        <taxon>Aculeata</taxon>
        <taxon>Formicoidea</taxon>
        <taxon>Formicidae</taxon>
        <taxon>Myrmicinae</taxon>
        <taxon>Trachymyrmex</taxon>
    </lineage>
</organism>
<evidence type="ECO:0000313" key="1">
    <source>
        <dbReference type="EMBL" id="KYN27006.1"/>
    </source>
</evidence>